<sequence length="283" mass="32302">MTKKEKKSFNQSMAEWKLFLYNPTTGEFLGRSAKSWGLILLFYLVFYVFLAALFAFTMWVMLQILNDEVPKYRDQISSPGLMVFPKPVSALDYSFSVSDPDSYKGYIDDLKKFLKPYDLEEQKNLTDCTDGKFLEQKGPHYDACRFPLNLLEACSGEIDPQFGYSRGNPCILVKMNRHCSFFILSTIDTALIKIRLKNGESTAVLSTYPPNGKIDVKYFPYYGKKLHGNYLQPLVAVQLTFDAGNDMNEVTVECKIDGSPNLKNQDDRDKFLGRVAFKVTVHA</sequence>
<comment type="function">
    <text evidence="17">This is the non-catalytic component of the active enzyme, which catalyzes the hydrolysis of ATP coupled with the exchange of Na(+) and K(+) ions across the plasma membrane. The exact function of the beta-3 subunit is not known.</text>
</comment>
<evidence type="ECO:0000256" key="15">
    <source>
        <dbReference type="ARBA" id="ARBA00023180"/>
    </source>
</evidence>
<keyword evidence="15" id="KW-0325">Glycoprotein</keyword>
<evidence type="ECO:0000256" key="17">
    <source>
        <dbReference type="ARBA" id="ARBA00037667"/>
    </source>
</evidence>
<dbReference type="PANTHER" id="PTHR11523:SF47">
    <property type="entry name" value="SODIUM_POTASSIUM-TRANSPORTING ATPASE SUBUNIT BETA-3"/>
    <property type="match status" value="1"/>
</dbReference>
<keyword evidence="16" id="KW-0739">Sodium transport</keyword>
<keyword evidence="11" id="KW-0915">Sodium</keyword>
<dbReference type="InterPro" id="IPR000402">
    <property type="entry name" value="Na/K_ATPase_sub_beta"/>
</dbReference>
<evidence type="ECO:0000256" key="11">
    <source>
        <dbReference type="ARBA" id="ARBA00023053"/>
    </source>
</evidence>
<keyword evidence="9" id="KW-0735">Signal-anchor</keyword>
<dbReference type="GO" id="GO:0006814">
    <property type="term" value="P:sodium ion transport"/>
    <property type="evidence" value="ECO:0007669"/>
    <property type="project" value="UniProtKB-KW"/>
</dbReference>
<evidence type="ECO:0000256" key="1">
    <source>
        <dbReference type="ARBA" id="ARBA00004655"/>
    </source>
</evidence>
<reference evidence="21" key="1">
    <citation type="submission" date="2025-08" db="UniProtKB">
        <authorList>
            <consortium name="Ensembl"/>
        </authorList>
    </citation>
    <scope>IDENTIFICATION</scope>
</reference>
<evidence type="ECO:0000256" key="12">
    <source>
        <dbReference type="ARBA" id="ARBA00023065"/>
    </source>
</evidence>
<keyword evidence="7 20" id="KW-0812">Transmembrane</keyword>
<evidence type="ECO:0000256" key="16">
    <source>
        <dbReference type="ARBA" id="ARBA00023201"/>
    </source>
</evidence>
<dbReference type="GO" id="GO:0016324">
    <property type="term" value="C:apical plasma membrane"/>
    <property type="evidence" value="ECO:0007669"/>
    <property type="project" value="UniProtKB-SubCell"/>
</dbReference>
<dbReference type="FunFam" id="2.60.40.1660:FF:000005">
    <property type="entry name" value="Sodium/potassium-transporting ATPase subunit beta"/>
    <property type="match status" value="1"/>
</dbReference>
<evidence type="ECO:0000256" key="6">
    <source>
        <dbReference type="ARBA" id="ARBA00022607"/>
    </source>
</evidence>
<evidence type="ECO:0000313" key="21">
    <source>
        <dbReference type="Ensembl" id="ENSSSCP00060004122.1"/>
    </source>
</evidence>
<evidence type="ECO:0000256" key="14">
    <source>
        <dbReference type="ARBA" id="ARBA00023157"/>
    </source>
</evidence>
<gene>
    <name evidence="21" type="primary">ATP1B3</name>
</gene>
<dbReference type="Ensembl" id="ENSSSCT00060011125.1">
    <property type="protein sequence ID" value="ENSSSCP00060004122.1"/>
    <property type="gene ID" value="ENSSSCG00060008669.1"/>
</dbReference>
<evidence type="ECO:0000256" key="7">
    <source>
        <dbReference type="ARBA" id="ARBA00022692"/>
    </source>
</evidence>
<dbReference type="Pfam" id="PF00287">
    <property type="entry name" value="Na_K-ATPase"/>
    <property type="match status" value="1"/>
</dbReference>
<evidence type="ECO:0000313" key="22">
    <source>
        <dbReference type="Proteomes" id="UP000694723"/>
    </source>
</evidence>
<dbReference type="GO" id="GO:0016323">
    <property type="term" value="C:basolateral plasma membrane"/>
    <property type="evidence" value="ECO:0007669"/>
    <property type="project" value="UniProtKB-SubCell"/>
</dbReference>
<evidence type="ECO:0000256" key="2">
    <source>
        <dbReference type="ARBA" id="ARBA00005876"/>
    </source>
</evidence>
<evidence type="ECO:0000256" key="19">
    <source>
        <dbReference type="ARBA" id="ARBA00038625"/>
    </source>
</evidence>
<keyword evidence="4" id="KW-1003">Cell membrane</keyword>
<dbReference type="NCBIfam" id="TIGR01107">
    <property type="entry name" value="Na_K_ATPase_bet"/>
    <property type="match status" value="1"/>
</dbReference>
<name>A0A8D1UH82_PIG</name>
<evidence type="ECO:0000256" key="13">
    <source>
        <dbReference type="ARBA" id="ARBA00023136"/>
    </source>
</evidence>
<keyword evidence="14" id="KW-1015">Disulfide bond</keyword>
<evidence type="ECO:0000256" key="10">
    <source>
        <dbReference type="ARBA" id="ARBA00022989"/>
    </source>
</evidence>
<keyword evidence="3 20" id="KW-0813">Transport</keyword>
<protein>
    <recommendedName>
        <fullName evidence="20">Sodium/potassium-transporting ATPase subunit beta</fullName>
    </recommendedName>
</protein>
<evidence type="ECO:0000256" key="4">
    <source>
        <dbReference type="ARBA" id="ARBA00022475"/>
    </source>
</evidence>
<comment type="subcellular location">
    <subcellularLocation>
        <location evidence="1">Apical cell membrane</location>
        <topology evidence="1">Single-pass type II membrane protein</topology>
    </subcellularLocation>
    <subcellularLocation>
        <location evidence="18">Basolateral cell membrane</location>
        <topology evidence="18">Single-pass type II membrane protein</topology>
    </subcellularLocation>
    <subcellularLocation>
        <location evidence="20">Membrane</location>
    </subcellularLocation>
</comment>
<dbReference type="Gene3D" id="2.60.40.1660">
    <property type="entry name" value="Na, k-atpase alpha subunit"/>
    <property type="match status" value="1"/>
</dbReference>
<keyword evidence="10 20" id="KW-1133">Transmembrane helix</keyword>
<keyword evidence="6" id="KW-0740">Sodium/potassium transport</keyword>
<dbReference type="AlphaFoldDB" id="A0A8D1UH82"/>
<evidence type="ECO:0000256" key="8">
    <source>
        <dbReference type="ARBA" id="ARBA00022958"/>
    </source>
</evidence>
<evidence type="ECO:0000256" key="3">
    <source>
        <dbReference type="ARBA" id="ARBA00022448"/>
    </source>
</evidence>
<evidence type="ECO:0000256" key="20">
    <source>
        <dbReference type="RuleBase" id="RU362099"/>
    </source>
</evidence>
<keyword evidence="12 20" id="KW-0406">Ion transport</keyword>
<proteinExistence type="inferred from homology"/>
<comment type="similarity">
    <text evidence="2 20">Belongs to the X(+)/potassium ATPases subunit beta family.</text>
</comment>
<evidence type="ECO:0000256" key="9">
    <source>
        <dbReference type="ARBA" id="ARBA00022968"/>
    </source>
</evidence>
<feature type="transmembrane region" description="Helical" evidence="20">
    <location>
        <begin position="38"/>
        <end position="62"/>
    </location>
</feature>
<dbReference type="PANTHER" id="PTHR11523">
    <property type="entry name" value="SODIUM/POTASSIUM-DEPENDENT ATPASE BETA SUBUNIT"/>
    <property type="match status" value="1"/>
</dbReference>
<keyword evidence="5" id="KW-0633">Potassium transport</keyword>
<keyword evidence="13 20" id="KW-0472">Membrane</keyword>
<comment type="subunit">
    <text evidence="19">The sodium/potassium-transporting ATPase is composed of a catalytic alpha subunit, an auxiliary non-catalytic beta subunit and an additional regulatory subunit. Interacts with catalytic alpha subunit ATP12A.</text>
</comment>
<accession>A0A8D1UH82</accession>
<dbReference type="GO" id="GO:0005890">
    <property type="term" value="C:sodium:potassium-exchanging ATPase complex"/>
    <property type="evidence" value="ECO:0007669"/>
    <property type="project" value="InterPro"/>
</dbReference>
<dbReference type="GO" id="GO:0006813">
    <property type="term" value="P:potassium ion transport"/>
    <property type="evidence" value="ECO:0007669"/>
    <property type="project" value="UniProtKB-KW"/>
</dbReference>
<keyword evidence="8" id="KW-0630">Potassium</keyword>
<evidence type="ECO:0000256" key="5">
    <source>
        <dbReference type="ARBA" id="ARBA00022538"/>
    </source>
</evidence>
<organism evidence="21 22">
    <name type="scientific">Sus scrofa</name>
    <name type="common">Pig</name>
    <dbReference type="NCBI Taxonomy" id="9823"/>
    <lineage>
        <taxon>Eukaryota</taxon>
        <taxon>Metazoa</taxon>
        <taxon>Chordata</taxon>
        <taxon>Craniata</taxon>
        <taxon>Vertebrata</taxon>
        <taxon>Euteleostomi</taxon>
        <taxon>Mammalia</taxon>
        <taxon>Eutheria</taxon>
        <taxon>Laurasiatheria</taxon>
        <taxon>Artiodactyla</taxon>
        <taxon>Suina</taxon>
        <taxon>Suidae</taxon>
        <taxon>Sus</taxon>
    </lineage>
</organism>
<evidence type="ECO:0000256" key="18">
    <source>
        <dbReference type="ARBA" id="ARBA00037810"/>
    </source>
</evidence>
<dbReference type="InterPro" id="IPR038702">
    <property type="entry name" value="Na/K_ATPase_sub_beta_sf"/>
</dbReference>
<dbReference type="Proteomes" id="UP000694723">
    <property type="component" value="Unplaced"/>
</dbReference>